<protein>
    <recommendedName>
        <fullName evidence="5">Phage tail lysozyme domain-containing protein</fullName>
    </recommendedName>
</protein>
<name>A0ABQ0KXQ2_MYCCL</name>
<dbReference type="Pfam" id="PF10109">
    <property type="entry name" value="Phage_TAC_7"/>
    <property type="match status" value="1"/>
</dbReference>
<dbReference type="EMBL" id="DF839222">
    <property type="protein sequence ID" value="GAT43696.1"/>
    <property type="molecule type" value="Genomic_DNA"/>
</dbReference>
<reference evidence="3" key="1">
    <citation type="submission" date="2014-09" db="EMBL/GenBank/DDBJ databases">
        <title>Genome sequence of the luminous mushroom Mycena chlorophos for searching fungal bioluminescence genes.</title>
        <authorList>
            <person name="Tanaka Y."/>
            <person name="Kasuga D."/>
            <person name="Oba Y."/>
            <person name="Hase S."/>
            <person name="Sato K."/>
            <person name="Oba Y."/>
            <person name="Sakakibara Y."/>
        </authorList>
    </citation>
    <scope>NUCLEOTIDE SEQUENCE</scope>
</reference>
<feature type="domain" description="DNA circulation N-terminal" evidence="1">
    <location>
        <begin position="856"/>
        <end position="948"/>
    </location>
</feature>
<dbReference type="Gene3D" id="1.10.530.10">
    <property type="match status" value="1"/>
</dbReference>
<dbReference type="InterPro" id="IPR019596">
    <property type="entry name" value="Phage_Mu_GpM_tail_tub"/>
</dbReference>
<dbReference type="InterPro" id="IPR041219">
    <property type="entry name" value="Phage_lysozyme2"/>
</dbReference>
<dbReference type="Pfam" id="PF07157">
    <property type="entry name" value="DNA_circ_N"/>
    <property type="match status" value="1"/>
</dbReference>
<keyword evidence="4" id="KW-1185">Reference proteome</keyword>
<sequence>MLAGDFEYNPSTVQRETLTGMDTVHGYSEKPVSGHISATLRDSDGLTVADLNAMVGVTVTAELANGKTIIGSNMWTVEDQTVKSTDATLEVKWEGPPFVLKAGDAQKEYSELNLREPTAGELEKASRAETSVGITIKMIAAVSGWPEAAVSKLCQRDFREASDFFANLSNDGDETPSDGDDSSLTWTGGAHNLDGSITVANNVFQIVISATDKATDTVRKVNQSLGKLTAPFENAGKSFKSLGRELGFEKINKNLSSIGATAKSAASSVGSIVAPMAALAGVGSVAGIAALADNWAKLGRGITYAAQDIGMGTGQLQEFQGAAKLAGLSSESMTQGLKSLGATMEDALYGRNQQALVLFDKLGVGIKRTKDGAMDTAGEFRALAASIAKIKSPQVQDLVAGQFGISQLLPLIRMGPAGMDKLMAKARELGLVMDGPALQSANDFALSLSSLEASGEGLKNTVGNAIIPGIKPLIDQLTVWVSKNRTLISQDVAGWAKAFGDWVQSINWKAVGNEISDLIGDIRQLVDWLGGWKRAAIGVAIVMNGSLIASIISLGLGLGKLGIGLGAIILKFTRMTTAAREATSATEAASAASSAAGAAAAAGAAEGAGAAAAGSAAAVLGRASIGGWLVRMFGSAARFAMPDTSDPKYQQMMQVHNKSDVDNFMHTWTSSGDKLPEQSSAQPIINAFQKMGWTRAQAAGIAANLARESAFNPSASGDWGQAYGIGQWHADRQEAFAKWAGHDIRNSSLDEQLGFVNYELTQGNEQRAGTALRGATNAQEAGAIISADYERPADAEGEAARRAGLAGAYASAPQGPYADAAPAVDSKVQVHVQISGAPPGTTAKVTNSSNAQATSRPASFRGVPFAMTAGSGRFGRRVAIHQYPKRDKPWPEDLGRSAREFQVTGFLVEDDVVYGGGSAIDQRESMVAAMETEGYGLLVHPTYGQLKVSVPDRAAEFTERWDLGRCIQFTVTFIEAGERVFPSTSQSSTSALSSLTGSLDVGASTDFVTSLTQTINLGLGTVAGVLSLGSSIVGQVVSTVARFTDLVTQAAQDATSLANMACLLSAATGQSYGRYVNAPVSSAFIASRTNSGTANTMQSLETQAAAYREAVSESVSSCSAAAAATDSSTVEALATAAQAMTQALSAAIINPADAIRLFGSLAAYSPSSPAGSGQTQAGRVVAQDAVSALLRRASITGMATAVATYTPTSYNDALDVRSTLLNAIDDEILIAGDAGDDNTYQALRGLRQGVVVALQQAGANLAKLRTFTLGASLPALVLANRLYQDASREDQLVAQVDPVHPAFMPATFSALSD</sequence>
<gene>
    <name evidence="3" type="ORF">MCHLO_01366</name>
</gene>
<dbReference type="PANTHER" id="PTHR37829">
    <property type="entry name" value="PHAGE-LIKE ELEMENT PBSX PROTEIN XKDT"/>
    <property type="match status" value="1"/>
</dbReference>
<accession>A0ABQ0KXQ2</accession>
<dbReference type="Pfam" id="PF18013">
    <property type="entry name" value="Phage_lysozyme2"/>
    <property type="match status" value="1"/>
</dbReference>
<evidence type="ECO:0008006" key="5">
    <source>
        <dbReference type="Google" id="ProtNLM"/>
    </source>
</evidence>
<dbReference type="InterPro" id="IPR009826">
    <property type="entry name" value="DNA_circ_N"/>
</dbReference>
<proteinExistence type="predicted"/>
<evidence type="ECO:0000313" key="3">
    <source>
        <dbReference type="EMBL" id="GAT43696.1"/>
    </source>
</evidence>
<dbReference type="PANTHER" id="PTHR37829:SF3">
    <property type="entry name" value="PROTEIN JAYE-RELATED"/>
    <property type="match status" value="1"/>
</dbReference>
<evidence type="ECO:0000259" key="2">
    <source>
        <dbReference type="Pfam" id="PF18013"/>
    </source>
</evidence>
<dbReference type="Proteomes" id="UP000815677">
    <property type="component" value="Unassembled WGS sequence"/>
</dbReference>
<organism evidence="3 4">
    <name type="scientific">Mycena chlorophos</name>
    <name type="common">Agaric fungus</name>
    <name type="synonym">Agaricus chlorophos</name>
    <dbReference type="NCBI Taxonomy" id="658473"/>
    <lineage>
        <taxon>Eukaryota</taxon>
        <taxon>Fungi</taxon>
        <taxon>Dikarya</taxon>
        <taxon>Basidiomycota</taxon>
        <taxon>Agaricomycotina</taxon>
        <taxon>Agaricomycetes</taxon>
        <taxon>Agaricomycetidae</taxon>
        <taxon>Agaricales</taxon>
        <taxon>Marasmiineae</taxon>
        <taxon>Mycenaceae</taxon>
        <taxon>Mycena</taxon>
    </lineage>
</organism>
<dbReference type="Pfam" id="PF10618">
    <property type="entry name" value="Tail_tube"/>
    <property type="match status" value="1"/>
</dbReference>
<evidence type="ECO:0000313" key="4">
    <source>
        <dbReference type="Proteomes" id="UP000815677"/>
    </source>
</evidence>
<dbReference type="InterPro" id="IPR052399">
    <property type="entry name" value="Phage_Baseplate_Assmbl_Protein"/>
</dbReference>
<evidence type="ECO:0000259" key="1">
    <source>
        <dbReference type="Pfam" id="PF07157"/>
    </source>
</evidence>
<feature type="domain" description="Phage tail lysozyme" evidence="2">
    <location>
        <begin position="681"/>
        <end position="806"/>
    </location>
</feature>
<dbReference type="InterPro" id="IPR019289">
    <property type="entry name" value="Phage_tail_E/E"/>
</dbReference>